<name>A0ABX5LV85_9GAMM</name>
<gene>
    <name evidence="1" type="ORF">WH50_14555</name>
</gene>
<dbReference type="EMBL" id="LAPT01000071">
    <property type="protein sequence ID" value="PXF30580.1"/>
    <property type="molecule type" value="Genomic_DNA"/>
</dbReference>
<sequence>MHSAQALEVTYQDGEDLVLKDGGESHKYKINDILGDLNDFVGRDNGSVFVTEDKKYVVFTTGMMMDTLCIKKFTFFLKES</sequence>
<dbReference type="Proteomes" id="UP000248090">
    <property type="component" value="Unassembled WGS sequence"/>
</dbReference>
<dbReference type="RefSeq" id="WP_110187982.1">
    <property type="nucleotide sequence ID" value="NZ_CP177354.1"/>
</dbReference>
<protein>
    <submittedName>
        <fullName evidence="1">Uncharacterized protein</fullName>
    </submittedName>
</protein>
<comment type="caution">
    <text evidence="1">The sequence shown here is derived from an EMBL/GenBank/DDBJ whole genome shotgun (WGS) entry which is preliminary data.</text>
</comment>
<accession>A0ABX5LV85</accession>
<proteinExistence type="predicted"/>
<evidence type="ECO:0000313" key="1">
    <source>
        <dbReference type="EMBL" id="PXF30580.1"/>
    </source>
</evidence>
<reference evidence="1 2" key="1">
    <citation type="submission" date="2015-03" db="EMBL/GenBank/DDBJ databases">
        <authorList>
            <person name="Krishnan R."/>
            <person name="Midha S."/>
            <person name="Patil P.B."/>
            <person name="Rameshkumar N."/>
        </authorList>
    </citation>
    <scope>NUCLEOTIDE SEQUENCE [LARGE SCALE GENOMIC DNA]</scope>
    <source>
        <strain evidence="1 2">L1E11</strain>
    </source>
</reference>
<organism evidence="1 2">
    <name type="scientific">Pokkaliibacter plantistimulans</name>
    <dbReference type="NCBI Taxonomy" id="1635171"/>
    <lineage>
        <taxon>Bacteria</taxon>
        <taxon>Pseudomonadati</taxon>
        <taxon>Pseudomonadota</taxon>
        <taxon>Gammaproteobacteria</taxon>
        <taxon>Oceanospirillales</taxon>
        <taxon>Balneatrichaceae</taxon>
        <taxon>Pokkaliibacter</taxon>
    </lineage>
</organism>
<evidence type="ECO:0000313" key="2">
    <source>
        <dbReference type="Proteomes" id="UP000248090"/>
    </source>
</evidence>
<keyword evidence="2" id="KW-1185">Reference proteome</keyword>